<evidence type="ECO:0000313" key="2">
    <source>
        <dbReference type="EMBL" id="NSJ79601.1"/>
    </source>
</evidence>
<dbReference type="Proteomes" id="UP000095553">
    <property type="component" value="Unassembled WGS sequence"/>
</dbReference>
<reference evidence="2" key="3">
    <citation type="submission" date="2020-02" db="EMBL/GenBank/DDBJ databases">
        <authorList>
            <person name="Littmann E."/>
            <person name="Sorbara M."/>
        </authorList>
    </citation>
    <scope>NUCLEOTIDE SEQUENCE</scope>
    <source>
        <strain evidence="2">MSK.14.57</strain>
    </source>
</reference>
<dbReference type="AlphaFoldDB" id="A0A173US62"/>
<dbReference type="Proteomes" id="UP001644750">
    <property type="component" value="Unassembled WGS sequence"/>
</dbReference>
<proteinExistence type="predicted"/>
<evidence type="ECO:0000313" key="4">
    <source>
        <dbReference type="Proteomes" id="UP001644750"/>
    </source>
</evidence>
<dbReference type="EMBL" id="CYXY01000027">
    <property type="protein sequence ID" value="CUN17644.1"/>
    <property type="molecule type" value="Genomic_DNA"/>
</dbReference>
<reference evidence="2 4" key="2">
    <citation type="journal article" date="2020" name="Cell Host Microbe">
        <title>Functional and Genomic Variation between Human-Derived Isolates of Lachnospiraceae Reveals Inter- and Intra-Species Diversity.</title>
        <authorList>
            <person name="Sorbara M.T."/>
            <person name="Littmann E.R."/>
            <person name="Fontana E."/>
            <person name="Moody T.U."/>
            <person name="Kohout C.E."/>
            <person name="Gjonbalaj M."/>
            <person name="Eaton V."/>
            <person name="Seok R."/>
            <person name="Leiner I.M."/>
            <person name="Pamer E.G."/>
        </authorList>
    </citation>
    <scope>NUCLEOTIDE SEQUENCE [LARGE SCALE GENOMIC DNA]</scope>
    <source>
        <strain evidence="2 4">MSK.14.57</strain>
    </source>
</reference>
<organism evidence="1 3">
    <name type="scientific">Anaerostipes hadrus</name>
    <dbReference type="NCBI Taxonomy" id="649756"/>
    <lineage>
        <taxon>Bacteria</taxon>
        <taxon>Bacillati</taxon>
        <taxon>Bacillota</taxon>
        <taxon>Clostridia</taxon>
        <taxon>Lachnospirales</taxon>
        <taxon>Lachnospiraceae</taxon>
        <taxon>Anaerostipes</taxon>
    </lineage>
</organism>
<reference evidence="1 3" key="1">
    <citation type="submission" date="2015-09" db="EMBL/GenBank/DDBJ databases">
        <authorList>
            <consortium name="Pathogen Informatics"/>
        </authorList>
    </citation>
    <scope>NUCLEOTIDE SEQUENCE [LARGE SCALE GENOMIC DNA]</scope>
    <source>
        <strain evidence="1 3">2789STDY5834959</strain>
    </source>
</reference>
<keyword evidence="4" id="KW-1185">Reference proteome</keyword>
<dbReference type="EMBL" id="JAAITB010000016">
    <property type="protein sequence ID" value="NSJ79601.1"/>
    <property type="molecule type" value="Genomic_DNA"/>
</dbReference>
<name>A0A173US62_ANAHA</name>
<sequence length="268" mass="32216">MNNQIYEMVDLYFGEKFVLYNDASFLLDDHQFNFFALFIRYIEALGKSLGLNVDQAQRLLQRINQKNMQYTNDDLDFTIEVSDVYTEFSDQLEIQYLSLLDIQRYSVDISGFYREDNEINETEPPETIEELFDRLYDFPKDDKQIILNAIHQDENGRSYQSLLDNAMQDAYESDSYLSLHIYIDPNYTKYRKRYEKWFKNDYVYQTLDQSAPEYVRNLWMTSAVLKNGARCDIFLDGYMVENFEKYISTINHQYFIDQIKIRKKLNLL</sequence>
<accession>A0A173US62</accession>
<evidence type="ECO:0000313" key="1">
    <source>
        <dbReference type="EMBL" id="CUN17644.1"/>
    </source>
</evidence>
<dbReference type="RefSeq" id="WP_055073449.1">
    <property type="nucleotide sequence ID" value="NZ_BAABYN010000001.1"/>
</dbReference>
<protein>
    <submittedName>
        <fullName evidence="1">Uncharacterized protein</fullName>
    </submittedName>
</protein>
<evidence type="ECO:0000313" key="3">
    <source>
        <dbReference type="Proteomes" id="UP000095553"/>
    </source>
</evidence>
<gene>
    <name evidence="1" type="ORF">ERS852571_02999</name>
    <name evidence="2" type="ORF">G5A72_08400</name>
</gene>